<dbReference type="EMBL" id="UGPZ01000003">
    <property type="protein sequence ID" value="STY94139.1"/>
    <property type="molecule type" value="Genomic_DNA"/>
</dbReference>
<organism evidence="1 2">
    <name type="scientific">Moraxella bovis</name>
    <dbReference type="NCBI Taxonomy" id="476"/>
    <lineage>
        <taxon>Bacteria</taxon>
        <taxon>Pseudomonadati</taxon>
        <taxon>Pseudomonadota</taxon>
        <taxon>Gammaproteobacteria</taxon>
        <taxon>Moraxellales</taxon>
        <taxon>Moraxellaceae</taxon>
        <taxon>Moraxella</taxon>
    </lineage>
</organism>
<proteinExistence type="predicted"/>
<dbReference type="AlphaFoldDB" id="A0A378Q065"/>
<reference evidence="1 2" key="1">
    <citation type="submission" date="2018-06" db="EMBL/GenBank/DDBJ databases">
        <authorList>
            <consortium name="Pathogen Informatics"/>
            <person name="Doyle S."/>
        </authorList>
    </citation>
    <scope>NUCLEOTIDE SEQUENCE [LARGE SCALE GENOMIC DNA]</scope>
    <source>
        <strain evidence="1 2">NCTC9426</strain>
    </source>
</reference>
<sequence>MAVLALMQKHGVMMTAKTMIIKGLDCENTVMILA</sequence>
<evidence type="ECO:0000313" key="1">
    <source>
        <dbReference type="EMBL" id="STY94139.1"/>
    </source>
</evidence>
<accession>A0A378Q065</accession>
<evidence type="ECO:0000313" key="2">
    <source>
        <dbReference type="Proteomes" id="UP000254133"/>
    </source>
</evidence>
<dbReference type="Proteomes" id="UP000254133">
    <property type="component" value="Unassembled WGS sequence"/>
</dbReference>
<protein>
    <submittedName>
        <fullName evidence="1">Uncharacterized protein</fullName>
    </submittedName>
</protein>
<gene>
    <name evidence="1" type="ORF">NCTC9426_02877</name>
</gene>
<name>A0A378Q065_MORBO</name>